<evidence type="ECO:0000259" key="23">
    <source>
        <dbReference type="Pfam" id="PF25457"/>
    </source>
</evidence>
<evidence type="ECO:0000256" key="10">
    <source>
        <dbReference type="ARBA" id="ARBA00022692"/>
    </source>
</evidence>
<comment type="caution">
    <text evidence="24">The sequence shown here is derived from an EMBL/GenBank/DDBJ whole genome shotgun (WGS) entry which is preliminary data.</text>
</comment>
<evidence type="ECO:0000256" key="2">
    <source>
        <dbReference type="ARBA" id="ARBA00004141"/>
    </source>
</evidence>
<evidence type="ECO:0000256" key="1">
    <source>
        <dbReference type="ARBA" id="ARBA00004123"/>
    </source>
</evidence>
<dbReference type="Pfam" id="PF11261">
    <property type="entry name" value="IRF-2BP1_2"/>
    <property type="match status" value="1"/>
</dbReference>
<feature type="domain" description="Interferon regulatory factor 2-binding protein 1/2-like zinc finger" evidence="21">
    <location>
        <begin position="420"/>
        <end position="471"/>
    </location>
</feature>
<comment type="function">
    <text evidence="17">Acts as a transcriptional repressor.</text>
</comment>
<dbReference type="Gene3D" id="1.10.10.1580">
    <property type="entry name" value="Interferon regulatory factor 2-binding protein"/>
    <property type="match status" value="1"/>
</dbReference>
<dbReference type="SUPFAM" id="SSF57850">
    <property type="entry name" value="RING/U-box"/>
    <property type="match status" value="1"/>
</dbReference>
<feature type="transmembrane region" description="Helical" evidence="20">
    <location>
        <begin position="327"/>
        <end position="349"/>
    </location>
</feature>
<dbReference type="Proteomes" id="UP000281406">
    <property type="component" value="Unassembled WGS sequence"/>
</dbReference>
<dbReference type="AlphaFoldDB" id="A0A3N0Z3J0"/>
<dbReference type="EMBL" id="RJVU01014363">
    <property type="protein sequence ID" value="ROL52881.1"/>
    <property type="molecule type" value="Genomic_DNA"/>
</dbReference>
<feature type="compositionally biased region" description="Polar residues" evidence="19">
    <location>
        <begin position="873"/>
        <end position="888"/>
    </location>
</feature>
<evidence type="ECO:0000256" key="7">
    <source>
        <dbReference type="ARBA" id="ARBA00022448"/>
    </source>
</evidence>
<dbReference type="CDD" id="cd16715">
    <property type="entry name" value="vRING-HC_IRF2BP1"/>
    <property type="match status" value="1"/>
</dbReference>
<evidence type="ECO:0000256" key="6">
    <source>
        <dbReference type="ARBA" id="ARBA00010968"/>
    </source>
</evidence>
<evidence type="ECO:0000256" key="16">
    <source>
        <dbReference type="ARBA" id="ARBA00023283"/>
    </source>
</evidence>
<dbReference type="FunFam" id="1.10.10.1580:FF:000001">
    <property type="entry name" value="interferon regulatory factor 2-binding protein 2"/>
    <property type="match status" value="1"/>
</dbReference>
<feature type="region of interest" description="Disordered" evidence="19">
    <location>
        <begin position="471"/>
        <end position="539"/>
    </location>
</feature>
<evidence type="ECO:0000256" key="9">
    <source>
        <dbReference type="ARBA" id="ARBA00022525"/>
    </source>
</evidence>
<dbReference type="GO" id="GO:0005634">
    <property type="term" value="C:nucleus"/>
    <property type="evidence" value="ECO:0007669"/>
    <property type="project" value="UniProtKB-SubCell"/>
</dbReference>
<evidence type="ECO:0000313" key="24">
    <source>
        <dbReference type="EMBL" id="ROL52881.1"/>
    </source>
</evidence>
<evidence type="ECO:0000256" key="18">
    <source>
        <dbReference type="SAM" id="Coils"/>
    </source>
</evidence>
<evidence type="ECO:0000256" key="4">
    <source>
        <dbReference type="ARBA" id="ARBA00005773"/>
    </source>
</evidence>
<feature type="compositionally biased region" description="Basic and acidic residues" evidence="19">
    <location>
        <begin position="796"/>
        <end position="813"/>
    </location>
</feature>
<keyword evidence="14 20" id="KW-0472">Membrane</keyword>
<keyword evidence="25" id="KW-1185">Reference proteome</keyword>
<keyword evidence="15" id="KW-0539">Nucleus</keyword>
<gene>
    <name evidence="24" type="ORF">DPX16_8444</name>
</gene>
<dbReference type="InterPro" id="IPR002666">
    <property type="entry name" value="Folate_carrier"/>
</dbReference>
<dbReference type="Pfam" id="PF25457">
    <property type="entry name" value="IRF-2BP1_2_M"/>
    <property type="match status" value="1"/>
</dbReference>
<dbReference type="InterPro" id="IPR036259">
    <property type="entry name" value="MFS_trans_sf"/>
</dbReference>
<comment type="subcellular location">
    <subcellularLocation>
        <location evidence="2">Membrane</location>
        <topology evidence="2">Multi-pass membrane protein</topology>
    </subcellularLocation>
    <subcellularLocation>
        <location evidence="1">Nucleus</location>
    </subcellularLocation>
    <subcellularLocation>
        <location evidence="3">Secreted</location>
    </subcellularLocation>
</comment>
<dbReference type="PROSITE" id="PS00473">
    <property type="entry name" value="GNRH"/>
    <property type="match status" value="1"/>
</dbReference>
<dbReference type="InterPro" id="IPR044882">
    <property type="entry name" value="I2BP1/2_C3HC4-RING_sf"/>
</dbReference>
<dbReference type="GO" id="GO:0005886">
    <property type="term" value="C:plasma membrane"/>
    <property type="evidence" value="ECO:0007669"/>
    <property type="project" value="TreeGrafter"/>
</dbReference>
<keyword evidence="12" id="KW-0027">Amidation</keyword>
<evidence type="ECO:0000256" key="15">
    <source>
        <dbReference type="ARBA" id="ARBA00023242"/>
    </source>
</evidence>
<sequence length="1023" mass="111184">MNFWRKMKRSDWVFPTVLLSLYGFFANCRPAEPFLTPYLVGPKNISEEVVTNYLFPIWTYSYLAVLCPVFLLTDLLRYKPLIVAQGLFLVTNYIILCFANSLTVLTYLQFNFAMVTSTEVAYFSYIYSVIPPERYQRATGYVRSAMLTGYTFGATLGQLLISLAGTSYFHINTITLGLMAVAFCVSLVLPMPQQGMFFKKKVEVSTETLNEVAGASGGETDLAKEDTGRCCAWGNIKTSGKQMWKSLKESYSSRTLLQWSLWWALATAGYGQVFNYVQLMWDHIEPSSTSSVYNGGVEAICALVGAAAAFSVGYIRVQWGVWGELSLGVFSAIGAGCVFLMGLTDNIWLCYAGYAIFKASYMFLITITMFQIAVNLSMECYALTFGINTFVALTLQTILTAIVVDNSALGLDITTQASSRRQWCYLCDLPKMPWAMIWDFSEAVCRGCVNYEGADRIELLIDTARQLKRTHVMQDGRSPGPQPGGKHGPAGKEGPMEAGRPPSERYERGRGEYGSSRLPNGLPRLEDGGPPEVSRQSPTARRTLVGAVPPNLMAQGLVGAPHGLLTAMPGLNARAGGAPLTISAPMLNEISKRQALGMGMNVGVASFMSPEFEKELKEKQRNAEALTELSESVRNRADDWAGRPKHMREALHTLSGCTPFNVRFKKDHGLVGRVFAFDAKLMVECELKVFVEYPCGSGNVFSSVLALVKQMFHDSQKDTGKVINSGYKYVEYEKRHGTGDWRLLSELLSDAVRAFKDAPAPDALPQPYLDASCSMLPTALCHIGRPTQPRVRRRKASPEPEGSERMTSEEMRQHWSLGMYPGIPGHMPATSLASAGQPPEAHSSDPSPITALMSVADNVGTATPKDAPGGSGSHSANAGRQNSTSPSPGGQRRLASRNGEPSAGSSSGGPTTTVTVPLSDQGAVMGAEGSGGAGGGGAPLCCTICHERLEDTHFVQCPSVPGHKFCFPCTRDFIRRQGSGSEVYCPSGEKCPLVGSNVPWAFMQGEISTILAGDVKVKKERDP</sequence>
<feature type="coiled-coil region" evidence="18">
    <location>
        <begin position="609"/>
        <end position="636"/>
    </location>
</feature>
<proteinExistence type="inferred from homology"/>
<dbReference type="GO" id="GO:0005179">
    <property type="term" value="F:hormone activity"/>
    <property type="evidence" value="ECO:0007669"/>
    <property type="project" value="UniProtKB-KW"/>
</dbReference>
<dbReference type="GO" id="GO:0005576">
    <property type="term" value="C:extracellular region"/>
    <property type="evidence" value="ECO:0007669"/>
    <property type="project" value="UniProtKB-SubCell"/>
</dbReference>
<dbReference type="SUPFAM" id="SSF103473">
    <property type="entry name" value="MFS general substrate transporter"/>
    <property type="match status" value="1"/>
</dbReference>
<comment type="similarity">
    <text evidence="4">Belongs to the reduced folate carrier (RFC) transporter (TC 2.A.48) family.</text>
</comment>
<evidence type="ECO:0000256" key="11">
    <source>
        <dbReference type="ARBA" id="ARBA00022702"/>
    </source>
</evidence>
<feature type="region of interest" description="Disordered" evidence="19">
    <location>
        <begin position="784"/>
        <end position="917"/>
    </location>
</feature>
<feature type="transmembrane region" description="Helical" evidence="20">
    <location>
        <begin position="256"/>
        <end position="277"/>
    </location>
</feature>
<feature type="transmembrane region" description="Helical" evidence="20">
    <location>
        <begin position="355"/>
        <end position="374"/>
    </location>
</feature>
<evidence type="ECO:0000256" key="19">
    <source>
        <dbReference type="SAM" id="MobiDB-lite"/>
    </source>
</evidence>
<dbReference type="InterPro" id="IPR057414">
    <property type="entry name" value="Zf-C3HC4_IRF-2BP1_2"/>
</dbReference>
<feature type="transmembrane region" description="Helical" evidence="20">
    <location>
        <begin position="297"/>
        <end position="315"/>
    </location>
</feature>
<dbReference type="PANTHER" id="PTHR10686">
    <property type="entry name" value="FOLATE TRANSPORTER"/>
    <property type="match status" value="1"/>
</dbReference>
<feature type="transmembrane region" description="Helical" evidence="20">
    <location>
        <begin position="54"/>
        <end position="73"/>
    </location>
</feature>
<feature type="compositionally biased region" description="Low complexity" evidence="19">
    <location>
        <begin position="899"/>
        <end position="917"/>
    </location>
</feature>
<feature type="transmembrane region" description="Helical" evidence="20">
    <location>
        <begin position="80"/>
        <end position="102"/>
    </location>
</feature>
<keyword evidence="13 20" id="KW-1133">Transmembrane helix</keyword>
<keyword evidence="10 20" id="KW-0812">Transmembrane</keyword>
<feature type="transmembrane region" description="Helical" evidence="20">
    <location>
        <begin position="167"/>
        <end position="191"/>
    </location>
</feature>
<reference evidence="24 25" key="1">
    <citation type="submission" date="2018-10" db="EMBL/GenBank/DDBJ databases">
        <title>Genome assembly for a Yunnan-Guizhou Plateau 3E fish, Anabarilius grahami (Regan), and its evolutionary and genetic applications.</title>
        <authorList>
            <person name="Jiang W."/>
        </authorList>
    </citation>
    <scope>NUCLEOTIDE SEQUENCE [LARGE SCALE GENOMIC DNA]</scope>
    <source>
        <strain evidence="24">AG-KIZ</strain>
        <tissue evidence="24">Muscle</tissue>
    </source>
</reference>
<dbReference type="GO" id="GO:0090482">
    <property type="term" value="F:vitamin transmembrane transporter activity"/>
    <property type="evidence" value="ECO:0007669"/>
    <property type="project" value="InterPro"/>
</dbReference>
<dbReference type="OrthoDB" id="10065080at2759"/>
<evidence type="ECO:0000259" key="22">
    <source>
        <dbReference type="Pfam" id="PF25454"/>
    </source>
</evidence>
<evidence type="ECO:0000256" key="5">
    <source>
        <dbReference type="ARBA" id="ARBA00010802"/>
    </source>
</evidence>
<comment type="similarity">
    <text evidence="6">Belongs to the GnRH family.</text>
</comment>
<evidence type="ECO:0000256" key="17">
    <source>
        <dbReference type="ARBA" id="ARBA00059947"/>
    </source>
</evidence>
<dbReference type="CDD" id="cd06174">
    <property type="entry name" value="MFS"/>
    <property type="match status" value="1"/>
</dbReference>
<feature type="transmembrane region" description="Helical" evidence="20">
    <location>
        <begin position="381"/>
        <end position="404"/>
    </location>
</feature>
<evidence type="ECO:0000256" key="8">
    <source>
        <dbReference type="ARBA" id="ARBA00022491"/>
    </source>
</evidence>
<evidence type="ECO:0000259" key="21">
    <source>
        <dbReference type="Pfam" id="PF11261"/>
    </source>
</evidence>
<dbReference type="Pfam" id="PF01770">
    <property type="entry name" value="Folate_carrier"/>
    <property type="match status" value="1"/>
</dbReference>
<keyword evidence="16" id="KW-0873">Pyrrolidone carboxylic acid</keyword>
<accession>A0A3N0Z3J0</accession>
<feature type="domain" description="Interferon regulatory factor 2-binding protein 1/2-like C3HC4 zinc finger" evidence="22">
    <location>
        <begin position="940"/>
        <end position="1011"/>
    </location>
</feature>
<name>A0A3N0Z3J0_ANAGA</name>
<feature type="compositionally biased region" description="Basic and acidic residues" evidence="19">
    <location>
        <begin position="502"/>
        <end position="511"/>
    </location>
</feature>
<dbReference type="InterPro" id="IPR002012">
    <property type="entry name" value="GnRH"/>
</dbReference>
<evidence type="ECO:0000256" key="12">
    <source>
        <dbReference type="ARBA" id="ARBA00022815"/>
    </source>
</evidence>
<evidence type="ECO:0000256" key="3">
    <source>
        <dbReference type="ARBA" id="ARBA00004613"/>
    </source>
</evidence>
<protein>
    <submittedName>
        <fullName evidence="24">Interferon regulatory factor 2-binding protein 1</fullName>
    </submittedName>
</protein>
<dbReference type="PANTHER" id="PTHR10686:SF38">
    <property type="entry name" value="THIAMINE TRANSPORTER 2 ISOFORM X1"/>
    <property type="match status" value="1"/>
</dbReference>
<dbReference type="FunFam" id="1.20.1250.20:FF:000225">
    <property type="entry name" value="Solute carrier family 19 member 1"/>
    <property type="match status" value="1"/>
</dbReference>
<keyword evidence="9" id="KW-0964">Secreted</keyword>
<keyword evidence="8" id="KW-0678">Repressor</keyword>
<dbReference type="InterPro" id="IPR058682">
    <property type="entry name" value="IRF-2BP1/2-like_M"/>
</dbReference>
<evidence type="ECO:0000313" key="25">
    <source>
        <dbReference type="Proteomes" id="UP000281406"/>
    </source>
</evidence>
<keyword evidence="11" id="KW-0372">Hormone</keyword>
<dbReference type="InterPro" id="IPR022750">
    <property type="entry name" value="IRF-2BP1_2-like_Znf"/>
</dbReference>
<dbReference type="Pfam" id="PF25454">
    <property type="entry name" value="zf-C3HC4_IRF-2BP1_2"/>
    <property type="match status" value="1"/>
</dbReference>
<dbReference type="Gene3D" id="1.20.1250.20">
    <property type="entry name" value="MFS general substrate transporter like domains"/>
    <property type="match status" value="1"/>
</dbReference>
<dbReference type="NCBIfam" id="TIGR00806">
    <property type="entry name" value="rfc"/>
    <property type="match status" value="1"/>
</dbReference>
<keyword evidence="18" id="KW-0175">Coiled coil</keyword>
<evidence type="ECO:0000256" key="13">
    <source>
        <dbReference type="ARBA" id="ARBA00022989"/>
    </source>
</evidence>
<comment type="similarity">
    <text evidence="5">Belongs to the IRF2BP family.</text>
</comment>
<feature type="domain" description="IRF-2BP1/2-like middle" evidence="23">
    <location>
        <begin position="609"/>
        <end position="768"/>
    </location>
</feature>
<evidence type="ECO:0000256" key="14">
    <source>
        <dbReference type="ARBA" id="ARBA00023136"/>
    </source>
</evidence>
<organism evidence="24 25">
    <name type="scientific">Anabarilius grahami</name>
    <name type="common">Kanglang fish</name>
    <name type="synonym">Barilius grahami</name>
    <dbReference type="NCBI Taxonomy" id="495550"/>
    <lineage>
        <taxon>Eukaryota</taxon>
        <taxon>Metazoa</taxon>
        <taxon>Chordata</taxon>
        <taxon>Craniata</taxon>
        <taxon>Vertebrata</taxon>
        <taxon>Euteleostomi</taxon>
        <taxon>Actinopterygii</taxon>
        <taxon>Neopterygii</taxon>
        <taxon>Teleostei</taxon>
        <taxon>Ostariophysi</taxon>
        <taxon>Cypriniformes</taxon>
        <taxon>Xenocyprididae</taxon>
        <taxon>Xenocypridinae</taxon>
        <taxon>Xenocypridinae incertae sedis</taxon>
        <taxon>Anabarilius</taxon>
    </lineage>
</organism>
<feature type="transmembrane region" description="Helical" evidence="20">
    <location>
        <begin position="140"/>
        <end position="161"/>
    </location>
</feature>
<evidence type="ECO:0000256" key="20">
    <source>
        <dbReference type="SAM" id="Phobius"/>
    </source>
</evidence>
<keyword evidence="7" id="KW-0813">Transport</keyword>